<keyword evidence="3" id="KW-1133">Transmembrane helix</keyword>
<reference evidence="5 6" key="1">
    <citation type="journal article" date="2020" name="bioRxiv">
        <title>Metabolic contributions of an alphaproteobacterial endosymbiont in the apicomplexan Cardiosporidium cionae.</title>
        <authorList>
            <person name="Hunter E.S."/>
            <person name="Paight C.J."/>
            <person name="Lane C.E."/>
        </authorList>
    </citation>
    <scope>NUCLEOTIDE SEQUENCE [LARGE SCALE GENOMIC DNA]</scope>
    <source>
        <strain evidence="5">ESH_2018</strain>
    </source>
</reference>
<accession>A0ABQ7JC59</accession>
<feature type="transmembrane region" description="Helical" evidence="3">
    <location>
        <begin position="91"/>
        <end position="108"/>
    </location>
</feature>
<dbReference type="Pfam" id="PF00233">
    <property type="entry name" value="PDEase_I"/>
    <property type="match status" value="1"/>
</dbReference>
<dbReference type="InterPro" id="IPR036971">
    <property type="entry name" value="PDEase_catalytic_dom_sf"/>
</dbReference>
<evidence type="ECO:0000256" key="1">
    <source>
        <dbReference type="ARBA" id="ARBA00022723"/>
    </source>
</evidence>
<organism evidence="5 6">
    <name type="scientific">Cardiosporidium cionae</name>
    <dbReference type="NCBI Taxonomy" id="476202"/>
    <lineage>
        <taxon>Eukaryota</taxon>
        <taxon>Sar</taxon>
        <taxon>Alveolata</taxon>
        <taxon>Apicomplexa</taxon>
        <taxon>Aconoidasida</taxon>
        <taxon>Nephromycida</taxon>
        <taxon>Cardiosporidium</taxon>
    </lineage>
</organism>
<keyword evidence="2" id="KW-0378">Hydrolase</keyword>
<proteinExistence type="predicted"/>
<evidence type="ECO:0000313" key="5">
    <source>
        <dbReference type="EMBL" id="KAF8821245.1"/>
    </source>
</evidence>
<dbReference type="PROSITE" id="PS51845">
    <property type="entry name" value="PDEASE_I_2"/>
    <property type="match status" value="1"/>
</dbReference>
<dbReference type="PRINTS" id="PR00387">
    <property type="entry name" value="PDIESTERASE1"/>
</dbReference>
<protein>
    <submittedName>
        <fullName evidence="5">3'5'-cyclic nucleotide phosphodiesterase domain-containing protein</fullName>
    </submittedName>
</protein>
<dbReference type="Proteomes" id="UP000823046">
    <property type="component" value="Unassembled WGS sequence"/>
</dbReference>
<keyword evidence="3" id="KW-0812">Transmembrane</keyword>
<dbReference type="SMART" id="SM00471">
    <property type="entry name" value="HDc"/>
    <property type="match status" value="1"/>
</dbReference>
<name>A0ABQ7JC59_9APIC</name>
<comment type="caution">
    <text evidence="5">The sequence shown here is derived from an EMBL/GenBank/DDBJ whole genome shotgun (WGS) entry which is preliminary data.</text>
</comment>
<dbReference type="InterPro" id="IPR002073">
    <property type="entry name" value="PDEase_catalytic_dom"/>
</dbReference>
<dbReference type="PANTHER" id="PTHR11347">
    <property type="entry name" value="CYCLIC NUCLEOTIDE PHOSPHODIESTERASE"/>
    <property type="match status" value="1"/>
</dbReference>
<evidence type="ECO:0000313" key="6">
    <source>
        <dbReference type="Proteomes" id="UP000823046"/>
    </source>
</evidence>
<dbReference type="CDD" id="cd00077">
    <property type="entry name" value="HDc"/>
    <property type="match status" value="1"/>
</dbReference>
<feature type="domain" description="PDEase" evidence="4">
    <location>
        <begin position="339"/>
        <end position="623"/>
    </location>
</feature>
<dbReference type="EMBL" id="JADAQX010000207">
    <property type="protein sequence ID" value="KAF8821245.1"/>
    <property type="molecule type" value="Genomic_DNA"/>
</dbReference>
<dbReference type="Gene3D" id="1.10.1300.10">
    <property type="entry name" value="3'5'-cyclic nucleotide phosphodiesterase, catalytic domain"/>
    <property type="match status" value="1"/>
</dbReference>
<keyword evidence="1" id="KW-0479">Metal-binding</keyword>
<keyword evidence="6" id="KW-1185">Reference proteome</keyword>
<evidence type="ECO:0000256" key="3">
    <source>
        <dbReference type="SAM" id="Phobius"/>
    </source>
</evidence>
<dbReference type="InterPro" id="IPR023088">
    <property type="entry name" value="PDEase"/>
</dbReference>
<evidence type="ECO:0000259" key="4">
    <source>
        <dbReference type="PROSITE" id="PS51845"/>
    </source>
</evidence>
<dbReference type="InterPro" id="IPR003607">
    <property type="entry name" value="HD/PDEase_dom"/>
</dbReference>
<feature type="transmembrane region" description="Helical" evidence="3">
    <location>
        <begin position="37"/>
        <end position="54"/>
    </location>
</feature>
<gene>
    <name evidence="5" type="ORF">IE077_000320</name>
</gene>
<sequence length="623" mass="70389">MSYLCGTFLLLLINILVSIFSRIVPSQFAASKATAGLRLMISMLLIAPIPFIALRWFLGIWIIKLCCTYSLIEIIWPYSDLIDTGEYSKTVSHLVFIASSIILAGTIYEKEKESRHNFYNRCRIRQIERRKTNGSMHDNTEKLEEIENNLPIEKQKVTQIIEAMMGVQQQGLNVAPRSLTWRADIANMRELYQGAGELDENINCKLSATRNIGTEIYEMVAETSGELKLADFRDVPAAGSVSAKGPEEGSVFPQNRTAIIDWTLPLSEYKSSVYSRCGKDWNLNIIALEDDWELGCNILFHIGVALTMPLVVPNEYISNWPNDLHKQVMEAAMVPVAGETLFSFLRILQESYLKNPYHNQSHAAEVAHLAVCLASMQNIRYERRRGFTFLEGATTLELTGAMGEFAFIIAALAHDTGHPGLTNLFLINNASPLAIVYNDKSILENFHAAKIFQIASSNETAIFKLFSDKQYREARKRIIELILATDMAKHFDEIAELHARMDSSDFDHLHNAADGWLIAKLCIKAADLGHGALEWAQHRIWSERVLDEFYKQGEEEARCGFKTSPLCERQPLKITAESQHGFLFYVVTPLYTELAEVCPSSAISDVCIEQIKENCRKWKDVSN</sequence>
<evidence type="ECO:0000256" key="2">
    <source>
        <dbReference type="ARBA" id="ARBA00022801"/>
    </source>
</evidence>
<keyword evidence="3" id="KW-0472">Membrane</keyword>
<dbReference type="SUPFAM" id="SSF109604">
    <property type="entry name" value="HD-domain/PDEase-like"/>
    <property type="match status" value="1"/>
</dbReference>